<dbReference type="AlphaFoldDB" id="A0A7Y9RP28"/>
<name>A0A7Y9RP28_9ACTN</name>
<organism evidence="1 2">
    <name type="scientific">Nocardioides perillae</name>
    <dbReference type="NCBI Taxonomy" id="1119534"/>
    <lineage>
        <taxon>Bacteria</taxon>
        <taxon>Bacillati</taxon>
        <taxon>Actinomycetota</taxon>
        <taxon>Actinomycetes</taxon>
        <taxon>Propionibacteriales</taxon>
        <taxon>Nocardioidaceae</taxon>
        <taxon>Nocardioides</taxon>
    </lineage>
</organism>
<proteinExistence type="predicted"/>
<reference evidence="1 2" key="1">
    <citation type="submission" date="2020-07" db="EMBL/GenBank/DDBJ databases">
        <title>Sequencing the genomes of 1000 actinobacteria strains.</title>
        <authorList>
            <person name="Klenk H.-P."/>
        </authorList>
    </citation>
    <scope>NUCLEOTIDE SEQUENCE [LARGE SCALE GENOMIC DNA]</scope>
    <source>
        <strain evidence="1 2">DSM 24552</strain>
    </source>
</reference>
<dbReference type="RefSeq" id="WP_179516663.1">
    <property type="nucleotide sequence ID" value="NZ_JACCAC010000001.1"/>
</dbReference>
<comment type="caution">
    <text evidence="1">The sequence shown here is derived from an EMBL/GenBank/DDBJ whole genome shotgun (WGS) entry which is preliminary data.</text>
</comment>
<dbReference type="EMBL" id="JACCAC010000001">
    <property type="protein sequence ID" value="NYG53932.1"/>
    <property type="molecule type" value="Genomic_DNA"/>
</dbReference>
<dbReference type="Proteomes" id="UP000544110">
    <property type="component" value="Unassembled WGS sequence"/>
</dbReference>
<gene>
    <name evidence="1" type="ORF">BJ989_000236</name>
</gene>
<accession>A0A7Y9RP28</accession>
<protein>
    <submittedName>
        <fullName evidence="1">Uncharacterized protein</fullName>
    </submittedName>
</protein>
<keyword evidence="2" id="KW-1185">Reference proteome</keyword>
<evidence type="ECO:0000313" key="2">
    <source>
        <dbReference type="Proteomes" id="UP000544110"/>
    </source>
</evidence>
<evidence type="ECO:0000313" key="1">
    <source>
        <dbReference type="EMBL" id="NYG53932.1"/>
    </source>
</evidence>
<sequence length="153" mass="16045">MSLPPPPAPSYRWAVVADPDRLVVQFTPVASRAGEGFDAVRRLFAVRGFRPVSPEVVLRPPAAQGCVLQPLGEDRAELVVEIGPRVGASRVPVPHGDPAWSRRVGEAQQVLVLLAEAALDADGELDEERLAADTAAGGVTCALVPVGGLRDDG</sequence>